<evidence type="ECO:0000256" key="1">
    <source>
        <dbReference type="ARBA" id="ARBA00008535"/>
    </source>
</evidence>
<dbReference type="SUPFAM" id="SSF52540">
    <property type="entry name" value="P-loop containing nucleoside triphosphate hydrolases"/>
    <property type="match status" value="1"/>
</dbReference>
<evidence type="ECO:0000256" key="2">
    <source>
        <dbReference type="ARBA" id="ARBA00022741"/>
    </source>
</evidence>
<dbReference type="Pfam" id="PF04548">
    <property type="entry name" value="AIG1"/>
    <property type="match status" value="1"/>
</dbReference>
<dbReference type="PANTHER" id="PTHR10903">
    <property type="entry name" value="GTPASE, IMAP FAMILY MEMBER-RELATED"/>
    <property type="match status" value="1"/>
</dbReference>
<dbReference type="InterPro" id="IPR006703">
    <property type="entry name" value="G_AIG1"/>
</dbReference>
<dbReference type="OrthoDB" id="8954335at2759"/>
<evidence type="ECO:0000313" key="6">
    <source>
        <dbReference type="EMBL" id="PVD35173.1"/>
    </source>
</evidence>
<feature type="compositionally biased region" description="Basic and acidic residues" evidence="4">
    <location>
        <begin position="476"/>
        <end position="489"/>
    </location>
</feature>
<reference evidence="6 7" key="1">
    <citation type="submission" date="2018-04" db="EMBL/GenBank/DDBJ databases">
        <title>The genome of golden apple snail Pomacea canaliculata provides insight into stress tolerance and invasive adaptation.</title>
        <authorList>
            <person name="Liu C."/>
            <person name="Liu B."/>
            <person name="Ren Y."/>
            <person name="Zhang Y."/>
            <person name="Wang H."/>
            <person name="Li S."/>
            <person name="Jiang F."/>
            <person name="Yin L."/>
            <person name="Zhang G."/>
            <person name="Qian W."/>
            <person name="Fan W."/>
        </authorList>
    </citation>
    <scope>NUCLEOTIDE SEQUENCE [LARGE SCALE GENOMIC DNA]</scope>
    <source>
        <strain evidence="6">SZHN2017</strain>
        <tissue evidence="6">Muscle</tissue>
    </source>
</reference>
<keyword evidence="2" id="KW-0547">Nucleotide-binding</keyword>
<evidence type="ECO:0000313" key="7">
    <source>
        <dbReference type="Proteomes" id="UP000245119"/>
    </source>
</evidence>
<feature type="domain" description="AIG1-type G" evidence="5">
    <location>
        <begin position="200"/>
        <end position="402"/>
    </location>
</feature>
<dbReference type="PANTHER" id="PTHR10903:SF184">
    <property type="entry name" value="GTP-BINDING PROTEIN A"/>
    <property type="match status" value="1"/>
</dbReference>
<dbReference type="STRING" id="400727.A0A2T7PP14"/>
<dbReference type="Proteomes" id="UP000245119">
    <property type="component" value="Linkage Group LG3"/>
</dbReference>
<proteinExistence type="inferred from homology"/>
<evidence type="ECO:0000256" key="3">
    <source>
        <dbReference type="ARBA" id="ARBA00023134"/>
    </source>
</evidence>
<comment type="similarity">
    <text evidence="1">Belongs to the TRAFAC class TrmE-Era-EngA-EngB-Septin-like GTPase superfamily. AIG1/Toc34/Toc159-like paraseptin GTPase family. IAN subfamily.</text>
</comment>
<gene>
    <name evidence="6" type="ORF">C0Q70_06454</name>
</gene>
<dbReference type="InterPro" id="IPR045058">
    <property type="entry name" value="GIMA/IAN/Toc"/>
</dbReference>
<keyword evidence="7" id="KW-1185">Reference proteome</keyword>
<accession>A0A2T7PP14</accession>
<dbReference type="GO" id="GO:0005525">
    <property type="term" value="F:GTP binding"/>
    <property type="evidence" value="ECO:0007669"/>
    <property type="project" value="UniProtKB-KW"/>
</dbReference>
<comment type="caution">
    <text evidence="6">The sequence shown here is derived from an EMBL/GenBank/DDBJ whole genome shotgun (WGS) entry which is preliminary data.</text>
</comment>
<evidence type="ECO:0000256" key="4">
    <source>
        <dbReference type="SAM" id="MobiDB-lite"/>
    </source>
</evidence>
<feature type="compositionally biased region" description="Basic and acidic residues" evidence="4">
    <location>
        <begin position="496"/>
        <end position="509"/>
    </location>
</feature>
<dbReference type="InterPro" id="IPR027417">
    <property type="entry name" value="P-loop_NTPase"/>
</dbReference>
<sequence length="596" mass="68571">MCVWAQSFEISQETLRFLREEGFTSINLLRRLTPEEIEKSLQLPRRLPLAQCLALKEAVTKLVEDIVPMKLIQKVSEKSHETITHPLAQNTQMTCTMQEYCARNQTGGVRRLQEKVSTNQFTTQGTQIEQTEQTPAISALNNEEATSEREFNWCPRETHPSEANATQCQQTLQKDDQDTSLTAEGVGSSVFNSKMSVCAGETFRFLLVGKTGSGKSTTGNTILGGDYFTSDLRFDSVTGACQLKRSSRNGVTTEIMDSPGLFDTRSKHEEISTAIVQAVACMHPGPHAFLYTIKVGRFTKEDEDAYNRLIALFDRKLENYTIVIFTGGDELERSGMSMKQMFMKSPEYLTTLIKACKNRYVIFNNMTADKQPQVDLLLQKVREMIAANGGVLYTCPRYIKIGEGMEQEVTRRLEEVEKQHLKRRDFIQELEVKAKQAKDALAREREELQRKEQALQQALTENDERRKKELKNMNQRLEKKQITEDEKQHQTTTFLKKNEEERQQQTRKMEEIRKQKQTVLQKREKEIQEAAAKMKEEQRKLQEERRQFYEKEMWTLRGAIADKKETTLLNKLKLGAKQAINSVIDGIASLIPSHRR</sequence>
<keyword evidence="3" id="KW-0342">GTP-binding</keyword>
<name>A0A2T7PP14_POMCA</name>
<dbReference type="FunFam" id="3.40.50.300:FF:000366">
    <property type="entry name" value="GTPase, IMAP family member 2"/>
    <property type="match status" value="1"/>
</dbReference>
<dbReference type="EMBL" id="PZQS01000003">
    <property type="protein sequence ID" value="PVD35173.1"/>
    <property type="molecule type" value="Genomic_DNA"/>
</dbReference>
<dbReference type="PROSITE" id="PS51720">
    <property type="entry name" value="G_AIG1"/>
    <property type="match status" value="1"/>
</dbReference>
<protein>
    <recommendedName>
        <fullName evidence="5">AIG1-type G domain-containing protein</fullName>
    </recommendedName>
</protein>
<dbReference type="Gene3D" id="3.40.50.300">
    <property type="entry name" value="P-loop containing nucleotide triphosphate hydrolases"/>
    <property type="match status" value="1"/>
</dbReference>
<organism evidence="6 7">
    <name type="scientific">Pomacea canaliculata</name>
    <name type="common">Golden apple snail</name>
    <dbReference type="NCBI Taxonomy" id="400727"/>
    <lineage>
        <taxon>Eukaryota</taxon>
        <taxon>Metazoa</taxon>
        <taxon>Spiralia</taxon>
        <taxon>Lophotrochozoa</taxon>
        <taxon>Mollusca</taxon>
        <taxon>Gastropoda</taxon>
        <taxon>Caenogastropoda</taxon>
        <taxon>Architaenioglossa</taxon>
        <taxon>Ampullarioidea</taxon>
        <taxon>Ampullariidae</taxon>
        <taxon>Pomacea</taxon>
    </lineage>
</organism>
<evidence type="ECO:0000259" key="5">
    <source>
        <dbReference type="PROSITE" id="PS51720"/>
    </source>
</evidence>
<feature type="region of interest" description="Disordered" evidence="4">
    <location>
        <begin position="476"/>
        <end position="509"/>
    </location>
</feature>
<dbReference type="AlphaFoldDB" id="A0A2T7PP14"/>